<dbReference type="GO" id="GO:0051119">
    <property type="term" value="F:sugar transmembrane transporter activity"/>
    <property type="evidence" value="ECO:0007669"/>
    <property type="project" value="InterPro"/>
</dbReference>
<evidence type="ECO:0000256" key="9">
    <source>
        <dbReference type="RuleBase" id="RU910715"/>
    </source>
</evidence>
<evidence type="ECO:0000256" key="7">
    <source>
        <dbReference type="ARBA" id="ARBA00022989"/>
    </source>
</evidence>
<keyword evidence="6" id="KW-0677">Repeat</keyword>
<dbReference type="PANTHER" id="PTHR10791">
    <property type="entry name" value="RAG1-ACTIVATING PROTEIN 1"/>
    <property type="match status" value="1"/>
</dbReference>
<comment type="similarity">
    <text evidence="2 9">Belongs to the SWEET sugar transporter family.</text>
</comment>
<dbReference type="EMBL" id="PDCK01000045">
    <property type="protein sequence ID" value="PRQ17329.1"/>
    <property type="molecule type" value="Genomic_DNA"/>
</dbReference>
<feature type="transmembrane region" description="Helical" evidence="9">
    <location>
        <begin position="82"/>
        <end position="104"/>
    </location>
</feature>
<reference evidence="10 11" key="1">
    <citation type="journal article" date="2018" name="Nat. Genet.">
        <title>The Rosa genome provides new insights in the design of modern roses.</title>
        <authorList>
            <person name="Bendahmane M."/>
        </authorList>
    </citation>
    <scope>NUCLEOTIDE SEQUENCE [LARGE SCALE GENOMIC DNA]</scope>
    <source>
        <strain evidence="11">cv. Old Blush</strain>
    </source>
</reference>
<accession>A0A2P6P5X6</accession>
<evidence type="ECO:0000256" key="1">
    <source>
        <dbReference type="ARBA" id="ARBA00004127"/>
    </source>
</evidence>
<keyword evidence="3 9" id="KW-0813">Transport</keyword>
<name>A0A2P6P5X6_ROSCH</name>
<feature type="transmembrane region" description="Helical" evidence="9">
    <location>
        <begin position="200"/>
        <end position="223"/>
    </location>
</feature>
<evidence type="ECO:0000313" key="11">
    <source>
        <dbReference type="Proteomes" id="UP000238479"/>
    </source>
</evidence>
<dbReference type="Gramene" id="PRQ17329">
    <property type="protein sequence ID" value="PRQ17329"/>
    <property type="gene ID" value="RchiOBHm_Chr7g0193781"/>
</dbReference>
<comment type="caution">
    <text evidence="10">The sequence shown here is derived from an EMBL/GenBank/DDBJ whole genome shotgun (WGS) entry which is preliminary data.</text>
</comment>
<dbReference type="OrthoDB" id="409725at2759"/>
<feature type="transmembrane region" description="Helical" evidence="9">
    <location>
        <begin position="111"/>
        <end position="132"/>
    </location>
</feature>
<dbReference type="FunFam" id="1.20.1280.290:FF:000002">
    <property type="entry name" value="Bidirectional sugar transporter SWEET"/>
    <property type="match status" value="1"/>
</dbReference>
<dbReference type="Proteomes" id="UP000238479">
    <property type="component" value="Chromosome 7"/>
</dbReference>
<dbReference type="GO" id="GO:0012505">
    <property type="term" value="C:endomembrane system"/>
    <property type="evidence" value="ECO:0007669"/>
    <property type="project" value="UniProtKB-SubCell"/>
</dbReference>
<evidence type="ECO:0000313" key="10">
    <source>
        <dbReference type="EMBL" id="PRQ17329.1"/>
    </source>
</evidence>
<dbReference type="InterPro" id="IPR047664">
    <property type="entry name" value="SWEET"/>
</dbReference>
<organism evidence="10 11">
    <name type="scientific">Rosa chinensis</name>
    <name type="common">China rose</name>
    <dbReference type="NCBI Taxonomy" id="74649"/>
    <lineage>
        <taxon>Eukaryota</taxon>
        <taxon>Viridiplantae</taxon>
        <taxon>Streptophyta</taxon>
        <taxon>Embryophyta</taxon>
        <taxon>Tracheophyta</taxon>
        <taxon>Spermatophyta</taxon>
        <taxon>Magnoliopsida</taxon>
        <taxon>eudicotyledons</taxon>
        <taxon>Gunneridae</taxon>
        <taxon>Pentapetalae</taxon>
        <taxon>rosids</taxon>
        <taxon>fabids</taxon>
        <taxon>Rosales</taxon>
        <taxon>Rosaceae</taxon>
        <taxon>Rosoideae</taxon>
        <taxon>Rosoideae incertae sedis</taxon>
        <taxon>Rosa</taxon>
    </lineage>
</organism>
<comment type="subcellular location">
    <subcellularLocation>
        <location evidence="9">Cell membrane</location>
        <topology evidence="9">Multi-pass membrane protein</topology>
    </subcellularLocation>
    <subcellularLocation>
        <location evidence="1">Endomembrane system</location>
        <topology evidence="1">Multi-pass membrane protein</topology>
    </subcellularLocation>
</comment>
<evidence type="ECO:0000256" key="5">
    <source>
        <dbReference type="ARBA" id="ARBA00022692"/>
    </source>
</evidence>
<evidence type="ECO:0000256" key="8">
    <source>
        <dbReference type="ARBA" id="ARBA00023136"/>
    </source>
</evidence>
<keyword evidence="7 9" id="KW-1133">Transmembrane helix</keyword>
<feature type="transmembrane region" description="Helical" evidence="9">
    <location>
        <begin position="175"/>
        <end position="194"/>
    </location>
</feature>
<dbReference type="Gene3D" id="1.20.1280.290">
    <property type="match status" value="2"/>
</dbReference>
<comment type="function">
    <text evidence="9">Mediates both low-affinity uptake and efflux of sugar across the membrane.</text>
</comment>
<gene>
    <name evidence="10" type="ORF">RchiOBHm_Chr7g0193781</name>
</gene>
<protein>
    <recommendedName>
        <fullName evidence="9">Bidirectional sugar transporter SWEET</fullName>
    </recommendedName>
</protein>
<keyword evidence="5 9" id="KW-0812">Transmembrane</keyword>
<dbReference type="InterPro" id="IPR004316">
    <property type="entry name" value="SWEET_rpt"/>
</dbReference>
<evidence type="ECO:0000256" key="2">
    <source>
        <dbReference type="ARBA" id="ARBA00007809"/>
    </source>
</evidence>
<evidence type="ECO:0000256" key="6">
    <source>
        <dbReference type="ARBA" id="ARBA00022737"/>
    </source>
</evidence>
<feature type="transmembrane region" description="Helical" evidence="9">
    <location>
        <begin position="45"/>
        <end position="62"/>
    </location>
</feature>
<evidence type="ECO:0000256" key="3">
    <source>
        <dbReference type="ARBA" id="ARBA00022448"/>
    </source>
</evidence>
<feature type="transmembrane region" description="Helical" evidence="9">
    <location>
        <begin position="144"/>
        <end position="163"/>
    </location>
</feature>
<evidence type="ECO:0000256" key="4">
    <source>
        <dbReference type="ARBA" id="ARBA00022597"/>
    </source>
</evidence>
<keyword evidence="11" id="KW-1185">Reference proteome</keyword>
<feature type="transmembrane region" description="Helical" evidence="9">
    <location>
        <begin position="12"/>
        <end position="33"/>
    </location>
</feature>
<dbReference type="GO" id="GO:0005886">
    <property type="term" value="C:plasma membrane"/>
    <property type="evidence" value="ECO:0007669"/>
    <property type="project" value="UniProtKB-SubCell"/>
</dbReference>
<sequence length="249" mass="28163">MAIATLKPLVGLLGNLIILWLFVSPIPTFVKIINKKTVGEFKPDPYLATLLNCALWFFYGLPRVCPNFNSLYYCYFHGPIPIDPAIIGTGIFLELVYIAIFFAYSSATKRINVIIALVIEVFCLLLVALAITIPSYRPSVRCRILDYLCVLSNVIMYGSPLTVMKMVIETKSVKYMPHYLSVAYFCSGVVWLIHTFITRAYFSILLMTYGLGSALGLVQLILYAHYYKTAQWDDENVKKPEPERQLSGV</sequence>
<dbReference type="PANTHER" id="PTHR10791:SF159">
    <property type="entry name" value="BIDIRECTIONAL SUGAR TRANSPORTER SWEET5"/>
    <property type="match status" value="1"/>
</dbReference>
<dbReference type="GO" id="GO:0051260">
    <property type="term" value="P:protein homooligomerization"/>
    <property type="evidence" value="ECO:0007669"/>
    <property type="project" value="UniProtKB-ARBA"/>
</dbReference>
<dbReference type="AlphaFoldDB" id="A0A2P6P5X6"/>
<keyword evidence="4 9" id="KW-0762">Sugar transport</keyword>
<dbReference type="Pfam" id="PF03083">
    <property type="entry name" value="MtN3_slv"/>
    <property type="match status" value="2"/>
</dbReference>
<proteinExistence type="inferred from homology"/>
<keyword evidence="8 9" id="KW-0472">Membrane</keyword>